<evidence type="ECO:0000256" key="2">
    <source>
        <dbReference type="ARBA" id="ARBA00022679"/>
    </source>
</evidence>
<dbReference type="KEGG" id="sfc:Spiaf_0059"/>
<keyword evidence="2 4" id="KW-0808">Transferase</keyword>
<evidence type="ECO:0000313" key="5">
    <source>
        <dbReference type="Proteomes" id="UP000007383"/>
    </source>
</evidence>
<keyword evidence="5" id="KW-1185">Reference proteome</keyword>
<dbReference type="AlphaFoldDB" id="H9UF75"/>
<protein>
    <submittedName>
        <fullName evidence="4">Glycosyltransferase</fullName>
    </submittedName>
</protein>
<dbReference type="eggNOG" id="COG0438">
    <property type="taxonomic scope" value="Bacteria"/>
</dbReference>
<name>H9UF75_SPIAZ</name>
<feature type="domain" description="Glycosyltransferase subfamily 4-like N-terminal" evidence="3">
    <location>
        <begin position="437"/>
        <end position="595"/>
    </location>
</feature>
<dbReference type="PANTHER" id="PTHR12526">
    <property type="entry name" value="GLYCOSYLTRANSFERASE"/>
    <property type="match status" value="1"/>
</dbReference>
<proteinExistence type="predicted"/>
<dbReference type="STRING" id="889378.Spiaf_0059"/>
<accession>H9UF75</accession>
<dbReference type="CDD" id="cd03811">
    <property type="entry name" value="GT4_GT28_WabH-like"/>
    <property type="match status" value="1"/>
</dbReference>
<dbReference type="Pfam" id="PF13692">
    <property type="entry name" value="Glyco_trans_1_4"/>
    <property type="match status" value="2"/>
</dbReference>
<gene>
    <name evidence="4" type="ordered locus">Spiaf_0059</name>
</gene>
<dbReference type="EMBL" id="CP003282">
    <property type="protein sequence ID" value="AFG36168.1"/>
    <property type="molecule type" value="Genomic_DNA"/>
</dbReference>
<dbReference type="GO" id="GO:0016757">
    <property type="term" value="F:glycosyltransferase activity"/>
    <property type="evidence" value="ECO:0007669"/>
    <property type="project" value="UniProtKB-KW"/>
</dbReference>
<feature type="domain" description="Glycosyltransferase subfamily 4-like N-terminal" evidence="3">
    <location>
        <begin position="45"/>
        <end position="223"/>
    </location>
</feature>
<evidence type="ECO:0000313" key="4">
    <source>
        <dbReference type="EMBL" id="AFG36168.1"/>
    </source>
</evidence>
<organism evidence="4 5">
    <name type="scientific">Spirochaeta africana (strain ATCC 700263 / DSM 8902 / Z-7692)</name>
    <dbReference type="NCBI Taxonomy" id="889378"/>
    <lineage>
        <taxon>Bacteria</taxon>
        <taxon>Pseudomonadati</taxon>
        <taxon>Spirochaetota</taxon>
        <taxon>Spirochaetia</taxon>
        <taxon>Spirochaetales</taxon>
        <taxon>Spirochaetaceae</taxon>
        <taxon>Spirochaeta</taxon>
    </lineage>
</organism>
<dbReference type="SUPFAM" id="SSF53756">
    <property type="entry name" value="UDP-Glycosyltransferase/glycogen phosphorylase"/>
    <property type="match status" value="2"/>
</dbReference>
<evidence type="ECO:0000256" key="1">
    <source>
        <dbReference type="ARBA" id="ARBA00022676"/>
    </source>
</evidence>
<dbReference type="Pfam" id="PF13439">
    <property type="entry name" value="Glyco_transf_4"/>
    <property type="match status" value="2"/>
</dbReference>
<evidence type="ECO:0000259" key="3">
    <source>
        <dbReference type="Pfam" id="PF13439"/>
    </source>
</evidence>
<dbReference type="InterPro" id="IPR028098">
    <property type="entry name" value="Glyco_trans_4-like_N"/>
</dbReference>
<dbReference type="PANTHER" id="PTHR12526:SF510">
    <property type="entry name" value="D-INOSITOL 3-PHOSPHATE GLYCOSYLTRANSFERASE"/>
    <property type="match status" value="1"/>
</dbReference>
<sequence>MHLTQNITHIITGLEGGGAEGALYRLLQHEQRARATDNRAVCLQHRVISLTDDGVFGQPLRELGVPVDCVGMRRGRVSLRGMWRLYRLLRGQARADLVQTWMYHADFLGGLAARAAGIRRVVWGIRHSNLDPAHTGRAVRLVARACAWLSRRGGAARQRVVARRTRQQRGANLERGAKLRGRRQPVAVFPAAMISCSARAADEHRRIGYADRFAVVPNGYDLAQLQPDPEGAARLRRDWGIPAGAALVGMVGRYNPQKNHAGFLDALAKLPESVHCVLVGSGCDAGNPELVGLIAARGLQGRVVLAGRRSDIPAVMSALDLHVLSSSSGEAFPNVLAEAMACGTPAVTTDVGDAAAIAGDAGWVVPPGDAAALAAAIRQGLDELQQQPEQRSRRVAAGMARVREQFSIAGMSEGFRRVWSGLLRRDLLLVAPSMRGGGAERVLSLLARGLDRELFRVSLALVQAEGPFLADIPEDVEIIDLGARRARYAAGRLLRLLRREQPDAVLSTLGHLNLLIAMLRPLLPRRTRLYAREANTVSMSLQNQAHPCLMRLLYRRWYRRFDRVICQSRYMARDLVSNYRVPAERTVVIHNPVDAGAVRTAAAEAGASGVASAAGIGAAASGAARPEAAASKAATPGAAAHAHVPPAPDSRPAVLRAIAVGRLAPQKGYDLLLQALQLVQRPVQLRILGTGTEEAGLRELASGLPAHVQVVFAGFSSAPAAEMAAADVLLLPSRYEGLPNVVLEAGVLGLPVLAFDCPGGTAEIVHPGITGELIPCGDTAAFATALEGFAPSRYDSAQIAAQTAARFALAAVSRQYEAVLLGSDVWTDS</sequence>
<dbReference type="HOGENOM" id="CLU_341919_0_0_12"/>
<keyword evidence="1" id="KW-0328">Glycosyltransferase</keyword>
<dbReference type="Gene3D" id="3.40.50.2000">
    <property type="entry name" value="Glycogen Phosphorylase B"/>
    <property type="match status" value="4"/>
</dbReference>
<dbReference type="RefSeq" id="WP_014454166.1">
    <property type="nucleotide sequence ID" value="NC_017098.1"/>
</dbReference>
<reference evidence="5" key="1">
    <citation type="journal article" date="2013" name="Stand. Genomic Sci.">
        <title>Complete genome sequence of the halophilic bacterium Spirochaeta africana type strain (Z-7692(T)) from the alkaline Lake Magadi in the East African Rift.</title>
        <authorList>
            <person name="Liolos K."/>
            <person name="Abt B."/>
            <person name="Scheuner C."/>
            <person name="Teshima H."/>
            <person name="Held B."/>
            <person name="Lapidus A."/>
            <person name="Nolan M."/>
            <person name="Lucas S."/>
            <person name="Deshpande S."/>
            <person name="Cheng J.F."/>
            <person name="Tapia R."/>
            <person name="Goodwin L.A."/>
            <person name="Pitluck S."/>
            <person name="Pagani I."/>
            <person name="Ivanova N."/>
            <person name="Mavromatis K."/>
            <person name="Mikhailova N."/>
            <person name="Huntemann M."/>
            <person name="Pati A."/>
            <person name="Chen A."/>
            <person name="Palaniappan K."/>
            <person name="Land M."/>
            <person name="Rohde M."/>
            <person name="Tindall B.J."/>
            <person name="Detter J.C."/>
            <person name="Goker M."/>
            <person name="Bristow J."/>
            <person name="Eisen J.A."/>
            <person name="Markowitz V."/>
            <person name="Hugenholtz P."/>
            <person name="Woyke T."/>
            <person name="Klenk H.P."/>
            <person name="Kyrpides N.C."/>
        </authorList>
    </citation>
    <scope>NUCLEOTIDE SEQUENCE</scope>
    <source>
        <strain evidence="5">ATCC 700263 / DSM 8902 / Z-7692</strain>
    </source>
</reference>
<dbReference type="OrthoDB" id="9804196at2"/>
<dbReference type="PATRIC" id="fig|889378.3.peg.62"/>
<dbReference type="Proteomes" id="UP000007383">
    <property type="component" value="Chromosome"/>
</dbReference>